<dbReference type="Proteomes" id="UP000054845">
    <property type="component" value="Unassembled WGS sequence"/>
</dbReference>
<evidence type="ECO:0000313" key="2">
    <source>
        <dbReference type="Proteomes" id="UP000054845"/>
    </source>
</evidence>
<dbReference type="EMBL" id="CCYA01000162">
    <property type="protein sequence ID" value="CEH12565.1"/>
    <property type="molecule type" value="Genomic_DNA"/>
</dbReference>
<evidence type="ECO:0000313" key="1">
    <source>
        <dbReference type="EMBL" id="CEH12565.1"/>
    </source>
</evidence>
<proteinExistence type="predicted"/>
<organism evidence="1 2">
    <name type="scientific">Ceraceosorus bombacis</name>
    <dbReference type="NCBI Taxonomy" id="401625"/>
    <lineage>
        <taxon>Eukaryota</taxon>
        <taxon>Fungi</taxon>
        <taxon>Dikarya</taxon>
        <taxon>Basidiomycota</taxon>
        <taxon>Ustilaginomycotina</taxon>
        <taxon>Exobasidiomycetes</taxon>
        <taxon>Ceraceosorales</taxon>
        <taxon>Ceraceosoraceae</taxon>
        <taxon>Ceraceosorus</taxon>
    </lineage>
</organism>
<reference evidence="1 2" key="1">
    <citation type="submission" date="2014-09" db="EMBL/GenBank/DDBJ databases">
        <authorList>
            <person name="Magalhaes I.L.F."/>
            <person name="Oliveira U."/>
            <person name="Santos F.R."/>
            <person name="Vidigal T.H.D.A."/>
            <person name="Brescovit A.D."/>
            <person name="Santos A.J."/>
        </authorList>
    </citation>
    <scope>NUCLEOTIDE SEQUENCE [LARGE SCALE GENOMIC DNA]</scope>
</reference>
<accession>A0A0P1B9N3</accession>
<protein>
    <submittedName>
        <fullName evidence="1">Uncharacterized protein</fullName>
    </submittedName>
</protein>
<sequence length="436" mass="47029">MVNVKTYSDAVQGRKFSASKDNSKNVNVLTKDQDNRYVGVLERCKVADQDCGHRNCLPHEKYGREPGTKGESAKIVKTAKRALKAPLKLSKSLRALRSKREKAPIECAPSKTLTECAPNSKTARAYSHLSLPSLSQSLFFNVVKMVNVKTYSDAVKGGKFPTSTKHLNHGTIATKDQEDCYVGIMERCAVADKYRGNRSYCGERDCLPHEQYGLEPVTKSKPAKIIKTAKRALKAPLKLSKSLRALRSKTEKAPVECAPSKTLTECAPNSKTARACVLPETPARCAFEETRSPSGSDNEEDLPTPVKLAGSPTLREVDCVKVAGIQSTFANLPPLPRTPELPPAADLMVVGPVAGPLIVNPAIGPRLGLLAATTIGLGLRIKGASVTGSQLLAPACVPAPLRTPLEDAEASMDRSKIKEMEMDLKMRVDGAFSIPS</sequence>
<dbReference type="AlphaFoldDB" id="A0A0P1B9N3"/>
<keyword evidence="2" id="KW-1185">Reference proteome</keyword>
<name>A0A0P1B9N3_9BASI</name>